<dbReference type="InterPro" id="IPR057326">
    <property type="entry name" value="KR_dom"/>
</dbReference>
<accession>A0A0D6X9N7</accession>
<dbReference type="Gene3D" id="3.40.50.720">
    <property type="entry name" value="NAD(P)-binding Rossmann-like Domain"/>
    <property type="match status" value="1"/>
</dbReference>
<dbReference type="CDD" id="cd05233">
    <property type="entry name" value="SDR_c"/>
    <property type="match status" value="1"/>
</dbReference>
<evidence type="ECO:0000313" key="5">
    <source>
        <dbReference type="EMBL" id="KIX84485.1"/>
    </source>
</evidence>
<dbReference type="OrthoDB" id="9804774at2"/>
<dbReference type="STRING" id="276.THFILI_06155"/>
<dbReference type="RefSeq" id="WP_045246218.1">
    <property type="nucleotide sequence ID" value="NZ_JPSL02000039.1"/>
</dbReference>
<evidence type="ECO:0000256" key="1">
    <source>
        <dbReference type="ARBA" id="ARBA00006484"/>
    </source>
</evidence>
<comment type="similarity">
    <text evidence="1">Belongs to the short-chain dehydrogenases/reductases (SDR) family.</text>
</comment>
<evidence type="ECO:0000259" key="4">
    <source>
        <dbReference type="SMART" id="SM00822"/>
    </source>
</evidence>
<evidence type="ECO:0000313" key="6">
    <source>
        <dbReference type="Proteomes" id="UP000030364"/>
    </source>
</evidence>
<dbReference type="SUPFAM" id="SSF51735">
    <property type="entry name" value="NAD(P)-binding Rossmann-fold domains"/>
    <property type="match status" value="1"/>
</dbReference>
<dbReference type="Pfam" id="PF00106">
    <property type="entry name" value="adh_short"/>
    <property type="match status" value="1"/>
</dbReference>
<dbReference type="PANTHER" id="PTHR43391">
    <property type="entry name" value="RETINOL DEHYDROGENASE-RELATED"/>
    <property type="match status" value="1"/>
</dbReference>
<evidence type="ECO:0000256" key="2">
    <source>
        <dbReference type="ARBA" id="ARBA00022857"/>
    </source>
</evidence>
<dbReference type="Proteomes" id="UP000030364">
    <property type="component" value="Unassembled WGS sequence"/>
</dbReference>
<keyword evidence="2" id="KW-0521">NADP</keyword>
<name>A0A0D6X9N7_THEFI</name>
<dbReference type="InterPro" id="IPR002347">
    <property type="entry name" value="SDR_fam"/>
</dbReference>
<dbReference type="InterPro" id="IPR036291">
    <property type="entry name" value="NAD(P)-bd_dom_sf"/>
</dbReference>
<feature type="domain" description="Ketoreductase" evidence="4">
    <location>
        <begin position="5"/>
        <end position="183"/>
    </location>
</feature>
<gene>
    <name evidence="5" type="ORF">THFILI_06155</name>
</gene>
<dbReference type="AlphaFoldDB" id="A0A0D6X9N7"/>
<organism evidence="5 6">
    <name type="scientific">Thermus filiformis</name>
    <dbReference type="NCBI Taxonomy" id="276"/>
    <lineage>
        <taxon>Bacteria</taxon>
        <taxon>Thermotogati</taxon>
        <taxon>Deinococcota</taxon>
        <taxon>Deinococci</taxon>
        <taxon>Thermales</taxon>
        <taxon>Thermaceae</taxon>
        <taxon>Thermus</taxon>
    </lineage>
</organism>
<reference evidence="5 6" key="1">
    <citation type="journal article" date="2015" name="Genome Announc.">
        <title>Draft Genome Sequence of the Thermophile Thermus filiformis ATCC 43280, Producer of Carotenoid-(Di)glucoside-Branched Fatty Acid (Di)esters and Source of Hyperthermostable Enzymes of Biotechnological Interest.</title>
        <authorList>
            <person name="Mandelli F."/>
            <person name="Oliveira Ramires B."/>
            <person name="Couger M.B."/>
            <person name="Paixao D.A."/>
            <person name="Camilo C.M."/>
            <person name="Polikarpov I."/>
            <person name="Prade R."/>
            <person name="Riano-Pachon D.M."/>
            <person name="Squina F.M."/>
        </authorList>
    </citation>
    <scope>NUCLEOTIDE SEQUENCE [LARGE SCALE GENOMIC DNA]</scope>
    <source>
        <strain evidence="5 6">ATCC 43280</strain>
    </source>
</reference>
<keyword evidence="6" id="KW-1185">Reference proteome</keyword>
<dbReference type="SMART" id="SM00822">
    <property type="entry name" value="PKS_KR"/>
    <property type="match status" value="1"/>
</dbReference>
<dbReference type="GO" id="GO:0016491">
    <property type="term" value="F:oxidoreductase activity"/>
    <property type="evidence" value="ECO:0007669"/>
    <property type="project" value="UniProtKB-KW"/>
</dbReference>
<dbReference type="PANTHER" id="PTHR43391:SF14">
    <property type="entry name" value="DEHYDROGENASE_REDUCTASE SDR FAMILY PROTEIN 7-LIKE"/>
    <property type="match status" value="1"/>
</dbReference>
<evidence type="ECO:0000256" key="3">
    <source>
        <dbReference type="ARBA" id="ARBA00023002"/>
    </source>
</evidence>
<sequence length="227" mass="24482">MLQGKAFLITGAGGALSRALIPAFHRAGARLFLSDPRPERMAERAEAVGAKTFVADLTRLEEAEALARFVEKEAPLYGVVHTVGGFAAGRFLDSDPGLYDWMLDLNLRTTFNLLKAVLPYMAERKEGFFAAFAAGPAWTGAGPGRALYTAAKTALASLLRSLQGEVEGVRFLVVYPMGTLDTEANRQAMPQADFARWVAPELVAEMVVEAAKAKGGRLLELPIYPPL</sequence>
<dbReference type="EMBL" id="JPSL02000039">
    <property type="protein sequence ID" value="KIX84485.1"/>
    <property type="molecule type" value="Genomic_DNA"/>
</dbReference>
<keyword evidence="3" id="KW-0560">Oxidoreductase</keyword>
<comment type="caution">
    <text evidence="5">The sequence shown here is derived from an EMBL/GenBank/DDBJ whole genome shotgun (WGS) entry which is preliminary data.</text>
</comment>
<protein>
    <submittedName>
        <fullName evidence="5">Cytochrome C biogenesis protein CcmE</fullName>
    </submittedName>
</protein>
<proteinExistence type="inferred from homology"/>